<organism evidence="3">
    <name type="scientific">Brugia timori</name>
    <dbReference type="NCBI Taxonomy" id="42155"/>
    <lineage>
        <taxon>Eukaryota</taxon>
        <taxon>Metazoa</taxon>
        <taxon>Ecdysozoa</taxon>
        <taxon>Nematoda</taxon>
        <taxon>Chromadorea</taxon>
        <taxon>Rhabditida</taxon>
        <taxon>Spirurina</taxon>
        <taxon>Spiruromorpha</taxon>
        <taxon>Filarioidea</taxon>
        <taxon>Onchocercidae</taxon>
        <taxon>Brugia</taxon>
    </lineage>
</organism>
<dbReference type="AlphaFoldDB" id="A0A0R3QRZ9"/>
<reference evidence="3" key="1">
    <citation type="submission" date="2017-02" db="UniProtKB">
        <authorList>
            <consortium name="WormBaseParasite"/>
        </authorList>
    </citation>
    <scope>IDENTIFICATION</scope>
</reference>
<dbReference type="STRING" id="42155.A0A0R3QRZ9"/>
<name>A0A0R3QRZ9_9BILA</name>
<keyword evidence="2" id="KW-1185">Reference proteome</keyword>
<sequence>MVIQCFEFQVKQASFTYWFFGTGWAERHSSFDEYTVKPTKQVAKLNSAVLFCFVYMSRKVSLFVVC</sequence>
<reference evidence="1 2" key="2">
    <citation type="submission" date="2018-11" db="EMBL/GenBank/DDBJ databases">
        <authorList>
            <consortium name="Pathogen Informatics"/>
        </authorList>
    </citation>
    <scope>NUCLEOTIDE SEQUENCE [LARGE SCALE GENOMIC DNA]</scope>
</reference>
<dbReference type="Proteomes" id="UP000280834">
    <property type="component" value="Unassembled WGS sequence"/>
</dbReference>
<dbReference type="EMBL" id="UZAG01016462">
    <property type="protein sequence ID" value="VDO28553.1"/>
    <property type="molecule type" value="Genomic_DNA"/>
</dbReference>
<protein>
    <submittedName>
        <fullName evidence="3">Ovule protein</fullName>
    </submittedName>
</protein>
<dbReference type="WBParaSite" id="BTMF_0001050101-mRNA-1">
    <property type="protein sequence ID" value="BTMF_0001050101-mRNA-1"/>
    <property type="gene ID" value="BTMF_0001050101"/>
</dbReference>
<evidence type="ECO:0000313" key="1">
    <source>
        <dbReference type="EMBL" id="VDO28553.1"/>
    </source>
</evidence>
<proteinExistence type="predicted"/>
<gene>
    <name evidence="1" type="ORF">BTMF_LOCUS8535</name>
</gene>
<accession>A0A0R3QRZ9</accession>
<evidence type="ECO:0000313" key="2">
    <source>
        <dbReference type="Proteomes" id="UP000280834"/>
    </source>
</evidence>
<evidence type="ECO:0000313" key="3">
    <source>
        <dbReference type="WBParaSite" id="BTMF_0001050101-mRNA-1"/>
    </source>
</evidence>